<keyword evidence="1" id="KW-0677">Repeat</keyword>
<organism evidence="4 5">
    <name type="scientific">Halovivax asiaticus JCM 14624</name>
    <dbReference type="NCBI Taxonomy" id="1227490"/>
    <lineage>
        <taxon>Archaea</taxon>
        <taxon>Methanobacteriati</taxon>
        <taxon>Methanobacteriota</taxon>
        <taxon>Stenosarchaea group</taxon>
        <taxon>Halobacteria</taxon>
        <taxon>Halobacteriales</taxon>
        <taxon>Natrialbaceae</taxon>
        <taxon>Halovivax</taxon>
    </lineage>
</organism>
<sequence>MSYKSTYHAIIQGDEEEFYSNVDEADLEATSESGKNLLSTAATVGEDEMAAALINRGIDIHLKNEEGKTPLHLALEHENNDVAKLLVENGSDPNIRDTYGNTPLMRAVFKGNVEMVKLLVGHGADPTVENEGGNTHLISPRSTVYRNSLRLSKGNKITINLGQPMTNS</sequence>
<dbReference type="Pfam" id="PF12796">
    <property type="entry name" value="Ank_2"/>
    <property type="match status" value="1"/>
</dbReference>
<dbReference type="EMBL" id="AOIQ01000002">
    <property type="protein sequence ID" value="ELZ14324.1"/>
    <property type="molecule type" value="Genomic_DNA"/>
</dbReference>
<dbReference type="STRING" id="1227490.C479_00410"/>
<dbReference type="InterPro" id="IPR002110">
    <property type="entry name" value="Ankyrin_rpt"/>
</dbReference>
<dbReference type="PROSITE" id="PS50088">
    <property type="entry name" value="ANK_REPEAT"/>
    <property type="match status" value="3"/>
</dbReference>
<feature type="repeat" description="ANK" evidence="3">
    <location>
        <begin position="33"/>
        <end position="65"/>
    </location>
</feature>
<evidence type="ECO:0000313" key="5">
    <source>
        <dbReference type="Proteomes" id="UP000011560"/>
    </source>
</evidence>
<dbReference type="AlphaFoldDB" id="M0BXC4"/>
<dbReference type="Gene3D" id="1.25.40.20">
    <property type="entry name" value="Ankyrin repeat-containing domain"/>
    <property type="match status" value="2"/>
</dbReference>
<keyword evidence="5" id="KW-1185">Reference proteome</keyword>
<dbReference type="SMART" id="SM00248">
    <property type="entry name" value="ANK"/>
    <property type="match status" value="3"/>
</dbReference>
<protein>
    <submittedName>
        <fullName evidence="4">Ankyrin repeat-containing protein</fullName>
    </submittedName>
</protein>
<feature type="repeat" description="ANK" evidence="3">
    <location>
        <begin position="66"/>
        <end position="98"/>
    </location>
</feature>
<evidence type="ECO:0000256" key="1">
    <source>
        <dbReference type="ARBA" id="ARBA00022737"/>
    </source>
</evidence>
<proteinExistence type="predicted"/>
<comment type="caution">
    <text evidence="4">The sequence shown here is derived from an EMBL/GenBank/DDBJ whole genome shotgun (WGS) entry which is preliminary data.</text>
</comment>
<reference evidence="4 5" key="1">
    <citation type="journal article" date="2014" name="PLoS Genet.">
        <title>Phylogenetically driven sequencing of extremely halophilic archaea reveals strategies for static and dynamic osmo-response.</title>
        <authorList>
            <person name="Becker E.A."/>
            <person name="Seitzer P.M."/>
            <person name="Tritt A."/>
            <person name="Larsen D."/>
            <person name="Krusor M."/>
            <person name="Yao A.I."/>
            <person name="Wu D."/>
            <person name="Madern D."/>
            <person name="Eisen J.A."/>
            <person name="Darling A.E."/>
            <person name="Facciotti M.T."/>
        </authorList>
    </citation>
    <scope>NUCLEOTIDE SEQUENCE [LARGE SCALE GENOMIC DNA]</scope>
    <source>
        <strain evidence="4 5">JCM 14624</strain>
    </source>
</reference>
<name>M0BXC4_9EURY</name>
<feature type="repeat" description="ANK" evidence="3">
    <location>
        <begin position="99"/>
        <end position="131"/>
    </location>
</feature>
<keyword evidence="2 3" id="KW-0040">ANK repeat</keyword>
<dbReference type="InterPro" id="IPR036770">
    <property type="entry name" value="Ankyrin_rpt-contain_sf"/>
</dbReference>
<evidence type="ECO:0000256" key="2">
    <source>
        <dbReference type="ARBA" id="ARBA00023043"/>
    </source>
</evidence>
<dbReference type="Proteomes" id="UP000011560">
    <property type="component" value="Unassembled WGS sequence"/>
</dbReference>
<gene>
    <name evidence="4" type="ORF">C479_00410</name>
</gene>
<dbReference type="PRINTS" id="PR01415">
    <property type="entry name" value="ANKYRIN"/>
</dbReference>
<dbReference type="RefSeq" id="WP_007696285.1">
    <property type="nucleotide sequence ID" value="NZ_AOIQ01000002.1"/>
</dbReference>
<evidence type="ECO:0000313" key="4">
    <source>
        <dbReference type="EMBL" id="ELZ14324.1"/>
    </source>
</evidence>
<dbReference type="PANTHER" id="PTHR24171">
    <property type="entry name" value="ANKYRIN REPEAT DOMAIN-CONTAINING PROTEIN 39-RELATED"/>
    <property type="match status" value="1"/>
</dbReference>
<accession>M0BXC4</accession>
<dbReference type="PROSITE" id="PS50297">
    <property type="entry name" value="ANK_REP_REGION"/>
    <property type="match status" value="2"/>
</dbReference>
<dbReference type="SUPFAM" id="SSF48403">
    <property type="entry name" value="Ankyrin repeat"/>
    <property type="match status" value="1"/>
</dbReference>
<evidence type="ECO:0000256" key="3">
    <source>
        <dbReference type="PROSITE-ProRule" id="PRU00023"/>
    </source>
</evidence>
<dbReference type="PANTHER" id="PTHR24171:SF9">
    <property type="entry name" value="ANKYRIN REPEAT DOMAIN-CONTAINING PROTEIN 39"/>
    <property type="match status" value="1"/>
</dbReference>